<dbReference type="SUPFAM" id="SSF159659">
    <property type="entry name" value="Cgl1923-like"/>
    <property type="match status" value="1"/>
</dbReference>
<dbReference type="Proteomes" id="UP000183080">
    <property type="component" value="Unassembled WGS sequence"/>
</dbReference>
<dbReference type="NCBIfam" id="TIGR00162">
    <property type="entry name" value="proteasome assembly chaperone family protein"/>
    <property type="match status" value="1"/>
</dbReference>
<keyword evidence="1" id="KW-0175">Coiled coil</keyword>
<dbReference type="InterPro" id="IPR038389">
    <property type="entry name" value="PSMG2_sf"/>
</dbReference>
<comment type="caution">
    <text evidence="2">The sequence shown here is derived from an EMBL/GenBank/DDBJ whole genome shotgun (WGS) entry which is preliminary data.</text>
</comment>
<dbReference type="STRING" id="1888995.BD935_04300"/>
<reference evidence="2 3" key="1">
    <citation type="submission" date="2016-08" db="EMBL/GenBank/DDBJ databases">
        <title>New Insights into Marine Group III Euryarchaeota, from dark to light.</title>
        <authorList>
            <person name="Haro-Moreno J.M."/>
            <person name="Rodriguez-Valera F."/>
            <person name="Lopez-Garcia P."/>
            <person name="Moreira D."/>
            <person name="Martin-Cuadrado A.B."/>
        </authorList>
    </citation>
    <scope>NUCLEOTIDE SEQUENCE [LARGE SCALE GENOMIC DNA]</scope>
    <source>
        <strain evidence="2">CG-Epi1</strain>
    </source>
</reference>
<evidence type="ECO:0000256" key="1">
    <source>
        <dbReference type="SAM" id="Coils"/>
    </source>
</evidence>
<dbReference type="AlphaFoldDB" id="A0A1J5TL79"/>
<name>A0A1J5TL79_9ARCH</name>
<keyword evidence="2" id="KW-0647">Proteasome</keyword>
<feature type="coiled-coil region" evidence="1">
    <location>
        <begin position="203"/>
        <end position="247"/>
    </location>
</feature>
<organism evidence="2 3">
    <name type="scientific">Marine Group III euryarchaeote CG-Epi1</name>
    <dbReference type="NCBI Taxonomy" id="1888995"/>
    <lineage>
        <taxon>Archaea</taxon>
        <taxon>Methanobacteriati</taxon>
        <taxon>Thermoplasmatota</taxon>
        <taxon>Thermoplasmata</taxon>
        <taxon>Candidatus Thermoprofundales</taxon>
    </lineage>
</organism>
<dbReference type="InterPro" id="IPR019151">
    <property type="entry name" value="Proteasome_assmbl_chaperone_2"/>
</dbReference>
<protein>
    <submittedName>
        <fullName evidence="2">Proteasome assembly chaperone family protein</fullName>
    </submittedName>
</protein>
<gene>
    <name evidence="2" type="ORF">BD935_04300</name>
</gene>
<dbReference type="EMBL" id="MIZA01000006">
    <property type="protein sequence ID" value="OIR20899.1"/>
    <property type="molecule type" value="Genomic_DNA"/>
</dbReference>
<evidence type="ECO:0000313" key="2">
    <source>
        <dbReference type="EMBL" id="OIR20899.1"/>
    </source>
</evidence>
<accession>A0A1J5TL79</accession>
<sequence>MSFTEVVKIEDIKLKDAILLEGLPGVGNVGKLAAMHLIEELKAKKCTEIYSSHFPPQVLIDDDGVVKLVNNELYYHKGKGKNKDLLFLVGEYQGMDSSGQYELCSQLISLVKEMGVSSIYTLGGYGLGKLVPEPRVLGAATSQDVVELFKSADVEFIDGEPGAGIVGASGLLLGLGKLQGMEGGCLMGETSGYMVDPKSASVVLKSLQKLLDIEIDLEELEKRAKQVDSITNQLKESESEVEEKVDVNYIG</sequence>
<dbReference type="PANTHER" id="PTHR35610:SF7">
    <property type="entry name" value="3-ISOPROPYLMALATE DEHYDRATASE"/>
    <property type="match status" value="1"/>
</dbReference>
<dbReference type="Pfam" id="PF09754">
    <property type="entry name" value="PAC2"/>
    <property type="match status" value="1"/>
</dbReference>
<dbReference type="PANTHER" id="PTHR35610">
    <property type="entry name" value="3-ISOPROPYLMALATE DEHYDRATASE-RELATED"/>
    <property type="match status" value="1"/>
</dbReference>
<proteinExistence type="predicted"/>
<evidence type="ECO:0000313" key="3">
    <source>
        <dbReference type="Proteomes" id="UP000183080"/>
    </source>
</evidence>
<dbReference type="Gene3D" id="3.40.50.10900">
    <property type="entry name" value="PAC-like subunit"/>
    <property type="match status" value="1"/>
</dbReference>
<dbReference type="InterPro" id="IPR004426">
    <property type="entry name" value="MJ1210-like"/>
</dbReference>
<dbReference type="GO" id="GO:0000502">
    <property type="term" value="C:proteasome complex"/>
    <property type="evidence" value="ECO:0007669"/>
    <property type="project" value="UniProtKB-KW"/>
</dbReference>